<dbReference type="OrthoDB" id="2687560at2759"/>
<reference evidence="2 3" key="1">
    <citation type="submission" date="2018-06" db="EMBL/GenBank/DDBJ databases">
        <title>A transcriptomic atlas of mushroom development highlights an independent origin of complex multicellularity.</title>
        <authorList>
            <consortium name="DOE Joint Genome Institute"/>
            <person name="Krizsan K."/>
            <person name="Almasi E."/>
            <person name="Merenyi Z."/>
            <person name="Sahu N."/>
            <person name="Viragh M."/>
            <person name="Koszo T."/>
            <person name="Mondo S."/>
            <person name="Kiss B."/>
            <person name="Balint B."/>
            <person name="Kues U."/>
            <person name="Barry K."/>
            <person name="Hegedus J.C."/>
            <person name="Henrissat B."/>
            <person name="Johnson J."/>
            <person name="Lipzen A."/>
            <person name="Ohm R."/>
            <person name="Nagy I."/>
            <person name="Pangilinan J."/>
            <person name="Yan J."/>
            <person name="Xiong Y."/>
            <person name="Grigoriev I.V."/>
            <person name="Hibbett D.S."/>
            <person name="Nagy L.G."/>
        </authorList>
    </citation>
    <scope>NUCLEOTIDE SEQUENCE [LARGE SCALE GENOMIC DNA]</scope>
    <source>
        <strain evidence="2 3">SZMC22713</strain>
    </source>
</reference>
<gene>
    <name evidence="2" type="ORF">BD410DRAFT_895867</name>
</gene>
<feature type="compositionally biased region" description="Polar residues" evidence="1">
    <location>
        <begin position="1"/>
        <end position="13"/>
    </location>
</feature>
<dbReference type="EMBL" id="ML170163">
    <property type="protein sequence ID" value="TDL25626.1"/>
    <property type="molecule type" value="Genomic_DNA"/>
</dbReference>
<evidence type="ECO:0000313" key="2">
    <source>
        <dbReference type="EMBL" id="TDL25626.1"/>
    </source>
</evidence>
<feature type="compositionally biased region" description="Basic and acidic residues" evidence="1">
    <location>
        <begin position="43"/>
        <end position="56"/>
    </location>
</feature>
<dbReference type="Proteomes" id="UP000294933">
    <property type="component" value="Unassembled WGS sequence"/>
</dbReference>
<evidence type="ECO:0000313" key="3">
    <source>
        <dbReference type="Proteomes" id="UP000294933"/>
    </source>
</evidence>
<dbReference type="AlphaFoldDB" id="A0A4Y7QE59"/>
<sequence>MNSNTNTSPQLTPTLRKKKRQTFEKTSIHSISPLSSPSKSPTRKADQRTRHVEPIPRPRVSSGVRLGHPKRPYYSAIRKSKTTQALADPQPPRARPLHMSHPISVLKCPASNADDLHGSPRFVPASMGMEGAGFSLSGEIELRMQLAQRQTASNDFKFVRKARGRGISVTLRRPFAWAGRELRAVMSRNK</sequence>
<feature type="region of interest" description="Disordered" evidence="1">
    <location>
        <begin position="1"/>
        <end position="70"/>
    </location>
</feature>
<protein>
    <submittedName>
        <fullName evidence="2">Uncharacterized protein</fullName>
    </submittedName>
</protein>
<proteinExistence type="predicted"/>
<organism evidence="2 3">
    <name type="scientific">Rickenella mellea</name>
    <dbReference type="NCBI Taxonomy" id="50990"/>
    <lineage>
        <taxon>Eukaryota</taxon>
        <taxon>Fungi</taxon>
        <taxon>Dikarya</taxon>
        <taxon>Basidiomycota</taxon>
        <taxon>Agaricomycotina</taxon>
        <taxon>Agaricomycetes</taxon>
        <taxon>Hymenochaetales</taxon>
        <taxon>Rickenellaceae</taxon>
        <taxon>Rickenella</taxon>
    </lineage>
</organism>
<dbReference type="VEuPathDB" id="FungiDB:BD410DRAFT_895867"/>
<accession>A0A4Y7QE59</accession>
<feature type="compositionally biased region" description="Low complexity" evidence="1">
    <location>
        <begin position="28"/>
        <end position="40"/>
    </location>
</feature>
<keyword evidence="3" id="KW-1185">Reference proteome</keyword>
<name>A0A4Y7QE59_9AGAM</name>
<evidence type="ECO:0000256" key="1">
    <source>
        <dbReference type="SAM" id="MobiDB-lite"/>
    </source>
</evidence>